<protein>
    <submittedName>
        <fullName evidence="1">PIR protein</fullName>
    </submittedName>
</protein>
<dbReference type="VEuPathDB" id="PlasmoDB:POWCR01_000107200"/>
<dbReference type="VEuPathDB" id="PlasmoDB:PocGH01_00201500"/>
<evidence type="ECO:0000313" key="2">
    <source>
        <dbReference type="Proteomes" id="UP000242942"/>
    </source>
</evidence>
<organism evidence="1 2">
    <name type="scientific">Plasmodium ovale</name>
    <name type="common">malaria parasite P. ovale</name>
    <dbReference type="NCBI Taxonomy" id="36330"/>
    <lineage>
        <taxon>Eukaryota</taxon>
        <taxon>Sar</taxon>
        <taxon>Alveolata</taxon>
        <taxon>Apicomplexa</taxon>
        <taxon>Aconoidasida</taxon>
        <taxon>Haemosporida</taxon>
        <taxon>Plasmodiidae</taxon>
        <taxon>Plasmodium</taxon>
        <taxon>Plasmodium (Plasmodium)</taxon>
    </lineage>
</organism>
<dbReference type="OrthoDB" id="388362at2759"/>
<reference evidence="1 2" key="1">
    <citation type="submission" date="2016-06" db="EMBL/GenBank/DDBJ databases">
        <authorList>
            <consortium name="Pathogen Informatics"/>
        </authorList>
    </citation>
    <scope>NUCLEOTIDE SEQUENCE [LARGE SCALE GENOMIC DNA]</scope>
    <source>
        <strain evidence="1">PocGH01</strain>
    </source>
</reference>
<dbReference type="Proteomes" id="UP000242942">
    <property type="component" value="Unassembled WGS sequence"/>
</dbReference>
<evidence type="ECO:0000313" key="1">
    <source>
        <dbReference type="EMBL" id="SBT84494.1"/>
    </source>
</evidence>
<name>A0A1D3JF12_PLAOA</name>
<proteinExistence type="predicted"/>
<dbReference type="InterPro" id="IPR006477">
    <property type="entry name" value="Yir_bir_cir"/>
</dbReference>
<sequence>MNTKVFYHYFINKSPCQYNSINYKIVFYFIYDFCNDMDKYVTNDVMIKDRWENPKYKNYCIFSQAEFSEKRTDYETICAKFKCLFNILYNESFDFSSIFKQPDIYINFWLNYQLKNINLSSFNVQRFYEVLTSDPSFDIHKKLQGKIQNIQDRHLENLTIFYDLYNMYNDIYTMIQDNTSDHTQCESYSKKCAQKYEEAIKRCPKDTSSNFCEALNVFKGKYEQLKTFIIIDNCELEVLKPLPSHERPTEMVPSLQNGPPETMTLDNILEEQRDSTDFSTVTAASGTMLGMFFVSLIIYKKNIMETNIEDEEKNDELFIHMPEYQDINSEDNMYKIPYISL</sequence>
<keyword evidence="2" id="KW-1185">Reference proteome</keyword>
<dbReference type="EMBL" id="FLRI01000501">
    <property type="protein sequence ID" value="SBT84494.1"/>
    <property type="molecule type" value="Genomic_DNA"/>
</dbReference>
<dbReference type="AlphaFoldDB" id="A0A1D3JF12"/>
<dbReference type="Pfam" id="PF06022">
    <property type="entry name" value="Cir_Bir_Yir"/>
    <property type="match status" value="1"/>
</dbReference>
<accession>A0A1D3JF12</accession>
<gene>
    <name evidence="1" type="primary">PocGH01_00201500</name>
    <name evidence="1" type="ORF">POCGH01_00201500</name>
</gene>